<evidence type="ECO:0000313" key="6">
    <source>
        <dbReference type="Proteomes" id="UP000197153"/>
    </source>
</evidence>
<feature type="domain" description="HTH araC/xylS-type" evidence="4">
    <location>
        <begin position="154"/>
        <end position="252"/>
    </location>
</feature>
<keyword evidence="3" id="KW-0804">Transcription</keyword>
<evidence type="ECO:0000256" key="3">
    <source>
        <dbReference type="ARBA" id="ARBA00023163"/>
    </source>
</evidence>
<dbReference type="KEGG" id="nao:Y958_16445"/>
<dbReference type="InterPro" id="IPR014710">
    <property type="entry name" value="RmlC-like_jellyroll"/>
</dbReference>
<reference evidence="5 6" key="1">
    <citation type="submission" date="2017-06" db="EMBL/GenBank/DDBJ databases">
        <title>Complete genome sequence of Nitrospirillum amazonense strain CBAmC, an endophytic nitrogen-fixing and plant growth-promoting bacterium, isolated from sugarcane.</title>
        <authorList>
            <person name="Schwab S."/>
            <person name="dos Santos Teixeira K.R."/>
            <person name="Simoes Araujo J.L."/>
            <person name="Soares Vidal M."/>
            <person name="Borges de Freitas H.R."/>
            <person name="Rivello Crivelaro A.L."/>
            <person name="Bueno de Camargo Nunes A."/>
            <person name="dos Santos C.M."/>
            <person name="Palmeira da Silva Rosa D."/>
            <person name="da Silva Padilha D."/>
            <person name="da Silva E."/>
            <person name="Araujo Terra L."/>
            <person name="Soares Mendes V."/>
            <person name="Farinelli L."/>
            <person name="Magalhaes Cruz L."/>
            <person name="Baldani J.I."/>
        </authorList>
    </citation>
    <scope>NUCLEOTIDE SEQUENCE [LARGE SCALE GENOMIC DNA]</scope>
    <source>
        <strain evidence="5 6">CBAmC</strain>
    </source>
</reference>
<keyword evidence="6" id="KW-1185">Reference proteome</keyword>
<dbReference type="InterPro" id="IPR009057">
    <property type="entry name" value="Homeodomain-like_sf"/>
</dbReference>
<dbReference type="Proteomes" id="UP000197153">
    <property type="component" value="Chromosome 2"/>
</dbReference>
<dbReference type="PANTHER" id="PTHR46796:SF2">
    <property type="entry name" value="TRANSCRIPTIONAL REGULATORY PROTEIN"/>
    <property type="match status" value="1"/>
</dbReference>
<dbReference type="InterPro" id="IPR050204">
    <property type="entry name" value="AraC_XylS_family_regulators"/>
</dbReference>
<evidence type="ECO:0000256" key="2">
    <source>
        <dbReference type="ARBA" id="ARBA00023125"/>
    </source>
</evidence>
<proteinExistence type="predicted"/>
<evidence type="ECO:0000256" key="1">
    <source>
        <dbReference type="ARBA" id="ARBA00023015"/>
    </source>
</evidence>
<dbReference type="SUPFAM" id="SSF51182">
    <property type="entry name" value="RmlC-like cupins"/>
    <property type="match status" value="1"/>
</dbReference>
<dbReference type="SUPFAM" id="SSF46689">
    <property type="entry name" value="Homeodomain-like"/>
    <property type="match status" value="2"/>
</dbReference>
<evidence type="ECO:0000313" key="5">
    <source>
        <dbReference type="EMBL" id="ASG23549.1"/>
    </source>
</evidence>
<dbReference type="GO" id="GO:0043565">
    <property type="term" value="F:sequence-specific DNA binding"/>
    <property type="evidence" value="ECO:0007669"/>
    <property type="project" value="InterPro"/>
</dbReference>
<keyword evidence="2" id="KW-0238">DNA-binding</keyword>
<dbReference type="PANTHER" id="PTHR46796">
    <property type="entry name" value="HTH-TYPE TRANSCRIPTIONAL ACTIVATOR RHAS-RELATED"/>
    <property type="match status" value="1"/>
</dbReference>
<dbReference type="GO" id="GO:0003700">
    <property type="term" value="F:DNA-binding transcription factor activity"/>
    <property type="evidence" value="ECO:0007669"/>
    <property type="project" value="InterPro"/>
</dbReference>
<dbReference type="Pfam" id="PF12833">
    <property type="entry name" value="HTH_18"/>
    <property type="match status" value="1"/>
</dbReference>
<dbReference type="Gene3D" id="2.60.120.10">
    <property type="entry name" value="Jelly Rolls"/>
    <property type="match status" value="1"/>
</dbReference>
<organism evidence="5 6">
    <name type="scientific">Nitrospirillum viridazoti CBAmc</name>
    <dbReference type="NCBI Taxonomy" id="1441467"/>
    <lineage>
        <taxon>Bacteria</taxon>
        <taxon>Pseudomonadati</taxon>
        <taxon>Pseudomonadota</taxon>
        <taxon>Alphaproteobacteria</taxon>
        <taxon>Rhodospirillales</taxon>
        <taxon>Azospirillaceae</taxon>
        <taxon>Nitrospirillum</taxon>
        <taxon>Nitrospirillum viridazoti</taxon>
    </lineage>
</organism>
<evidence type="ECO:0000259" key="4">
    <source>
        <dbReference type="PROSITE" id="PS01124"/>
    </source>
</evidence>
<dbReference type="PROSITE" id="PS01124">
    <property type="entry name" value="HTH_ARAC_FAMILY_2"/>
    <property type="match status" value="1"/>
</dbReference>
<keyword evidence="1" id="KW-0805">Transcription regulation</keyword>
<gene>
    <name evidence="5" type="ORF">Y958_16445</name>
</gene>
<dbReference type="EMBL" id="CP022111">
    <property type="protein sequence ID" value="ASG23549.1"/>
    <property type="molecule type" value="Genomic_DNA"/>
</dbReference>
<dbReference type="InterPro" id="IPR011051">
    <property type="entry name" value="RmlC_Cupin_sf"/>
</dbReference>
<protein>
    <submittedName>
        <fullName evidence="5">AraC family transcriptional regulator</fullName>
    </submittedName>
</protein>
<dbReference type="SMART" id="SM00342">
    <property type="entry name" value="HTH_ARAC"/>
    <property type="match status" value="1"/>
</dbReference>
<dbReference type="AlphaFoldDB" id="A0A248JY95"/>
<dbReference type="Gene3D" id="1.10.10.60">
    <property type="entry name" value="Homeodomain-like"/>
    <property type="match status" value="1"/>
</dbReference>
<name>A0A248JY95_9PROT</name>
<sequence>MTASSADSHLSFRRYRSAGFCHAHDHAQIVLPCQGTLEMEVGGRGGRVDAAVAAFVLPGEVHCQRAEGDNRFLIVDCAGGEGAGAPDERMLERLGRRTFLPMTPAVRRLLDFITLTAGNADGGGRNLDGLARHWTPLLLDTLMAEPARPASRLHALLARLEAAPERPWTVEVMARTAGLSASRLHALFREELDQTPQAYVASLRLARVMDQLASTTLPIAQIAYQSGYADQSALTRALRRAVGLTPAAYRRQHGRGQ</sequence>
<accession>A0A248JY95</accession>
<dbReference type="RefSeq" id="WP_088874039.1">
    <property type="nucleotide sequence ID" value="NZ_CP022111.1"/>
</dbReference>
<dbReference type="InterPro" id="IPR018060">
    <property type="entry name" value="HTH_AraC"/>
</dbReference>